<dbReference type="InterPro" id="IPR019931">
    <property type="entry name" value="LPXTG_anchor"/>
</dbReference>
<evidence type="ECO:0000259" key="8">
    <source>
        <dbReference type="PROSITE" id="PS50847"/>
    </source>
</evidence>
<evidence type="ECO:0000256" key="4">
    <source>
        <dbReference type="ARBA" id="ARBA00023088"/>
    </source>
</evidence>
<organism evidence="9 10">
    <name type="scientific">Nocardiopsis terrae</name>
    <dbReference type="NCBI Taxonomy" id="372655"/>
    <lineage>
        <taxon>Bacteria</taxon>
        <taxon>Bacillati</taxon>
        <taxon>Actinomycetota</taxon>
        <taxon>Actinomycetes</taxon>
        <taxon>Streptosporangiales</taxon>
        <taxon>Nocardiopsidaceae</taxon>
        <taxon>Nocardiopsis</taxon>
    </lineage>
</organism>
<evidence type="ECO:0000256" key="3">
    <source>
        <dbReference type="ARBA" id="ARBA00022729"/>
    </source>
</evidence>
<feature type="chain" id="PRO_5046974365" evidence="7">
    <location>
        <begin position="36"/>
        <end position="451"/>
    </location>
</feature>
<feature type="region of interest" description="Disordered" evidence="5">
    <location>
        <begin position="343"/>
        <end position="417"/>
    </location>
</feature>
<dbReference type="Proteomes" id="UP000598217">
    <property type="component" value="Unassembled WGS sequence"/>
</dbReference>
<proteinExistence type="predicted"/>
<dbReference type="NCBIfam" id="TIGR04215">
    <property type="entry name" value="choice_anch_A"/>
    <property type="match status" value="1"/>
</dbReference>
<evidence type="ECO:0000256" key="7">
    <source>
        <dbReference type="SAM" id="SignalP"/>
    </source>
</evidence>
<evidence type="ECO:0000256" key="5">
    <source>
        <dbReference type="SAM" id="MobiDB-lite"/>
    </source>
</evidence>
<keyword evidence="6" id="KW-0472">Membrane</keyword>
<keyword evidence="4" id="KW-0572">Peptidoglycan-anchor</keyword>
<feature type="compositionally biased region" description="Acidic residues" evidence="5">
    <location>
        <begin position="379"/>
        <end position="404"/>
    </location>
</feature>
<keyword evidence="1" id="KW-0134">Cell wall</keyword>
<protein>
    <submittedName>
        <fullName evidence="9">Choice-of-anchor A domain-containing protein</fullName>
    </submittedName>
</protein>
<comment type="caution">
    <text evidence="9">The sequence shown here is derived from an EMBL/GenBank/DDBJ whole genome shotgun (WGS) entry which is preliminary data.</text>
</comment>
<feature type="signal peptide" evidence="7">
    <location>
        <begin position="1"/>
        <end position="35"/>
    </location>
</feature>
<feature type="domain" description="Gram-positive cocci surface proteins LPxTG" evidence="8">
    <location>
        <begin position="418"/>
        <end position="451"/>
    </location>
</feature>
<keyword evidence="6" id="KW-0812">Transmembrane</keyword>
<reference evidence="9 10" key="1">
    <citation type="submission" date="2020-10" db="EMBL/GenBank/DDBJ databases">
        <title>Sequencing the genomes of 1000 actinobacteria strains.</title>
        <authorList>
            <person name="Klenk H.-P."/>
        </authorList>
    </citation>
    <scope>NUCLEOTIDE SEQUENCE [LARGE SCALE GENOMIC DNA]</scope>
    <source>
        <strain evidence="9 10">DSM 45157</strain>
    </source>
</reference>
<keyword evidence="2" id="KW-0964">Secreted</keyword>
<evidence type="ECO:0000313" key="9">
    <source>
        <dbReference type="EMBL" id="MBE1459507.1"/>
    </source>
</evidence>
<accession>A0ABR9HKF6</accession>
<dbReference type="RefSeq" id="WP_191275106.1">
    <property type="nucleotide sequence ID" value="NZ_BMXJ01000008.1"/>
</dbReference>
<gene>
    <name evidence="9" type="ORF">H4W79_003721</name>
</gene>
<name>A0ABR9HKF6_9ACTN</name>
<evidence type="ECO:0000313" key="10">
    <source>
        <dbReference type="Proteomes" id="UP000598217"/>
    </source>
</evidence>
<keyword evidence="6" id="KW-1133">Transmembrane helix</keyword>
<dbReference type="Pfam" id="PF20597">
    <property type="entry name" value="pAdhesive_15"/>
    <property type="match status" value="1"/>
</dbReference>
<sequence length="451" mass="45561">MPESPSHSSAVRRGTHLSGAALLAFALAAPGTAAADTTVSPLAGGNGFLVLVEGRAELAGNESEGPVAVGGDLAFGSYNVAAHTPGTYVGDGDEQPSALVVNGGVDLDGSEGHLKVLQDGHVKVGDPSGAEISTTDANGAQVSTVVSAPGGRESTPRVSLTTGQPEESVTAEAFDVAALFPEYRQRAAGMAACQGNLTPVRTGDGEEATPPFGSGANVTLPLASGPNVWNVDAADLADLEVITFEDKPSADTPLLVNVDTSDVDGEFEWHTPNMAGVGLAESRYVLFNFGDATGVTFTPDSRTLEGTVFAPDARVRWLSPSNIEGAVVAASFEHGSLAEGVTGNGELHNGAFEGELPLCSGGGDPETPESPEPTPPAEEPGEPTEEPGTEEDPGQEVPDSEEPGTEAPADERAGADTLPVTGANLALLVTAAVAAIAGGIAAFVVGRRRRA</sequence>
<dbReference type="EMBL" id="JADBDY010000001">
    <property type="protein sequence ID" value="MBE1459507.1"/>
    <property type="molecule type" value="Genomic_DNA"/>
</dbReference>
<feature type="compositionally biased region" description="Pro residues" evidence="5">
    <location>
        <begin position="368"/>
        <end position="378"/>
    </location>
</feature>
<dbReference type="InterPro" id="IPR026588">
    <property type="entry name" value="Choice_anch_A"/>
</dbReference>
<dbReference type="PROSITE" id="PS50847">
    <property type="entry name" value="GRAM_POS_ANCHORING"/>
    <property type="match status" value="1"/>
</dbReference>
<evidence type="ECO:0000256" key="2">
    <source>
        <dbReference type="ARBA" id="ARBA00022525"/>
    </source>
</evidence>
<feature type="transmembrane region" description="Helical" evidence="6">
    <location>
        <begin position="425"/>
        <end position="445"/>
    </location>
</feature>
<evidence type="ECO:0000256" key="6">
    <source>
        <dbReference type="SAM" id="Phobius"/>
    </source>
</evidence>
<keyword evidence="10" id="KW-1185">Reference proteome</keyword>
<evidence type="ECO:0000256" key="1">
    <source>
        <dbReference type="ARBA" id="ARBA00022512"/>
    </source>
</evidence>
<keyword evidence="3 7" id="KW-0732">Signal</keyword>